<dbReference type="InterPro" id="IPR015943">
    <property type="entry name" value="WD40/YVTN_repeat-like_dom_sf"/>
</dbReference>
<protein>
    <submittedName>
        <fullName evidence="1">Uncharacterized protein</fullName>
    </submittedName>
</protein>
<evidence type="ECO:0000313" key="1">
    <source>
        <dbReference type="EMBL" id="SDW61672.1"/>
    </source>
</evidence>
<dbReference type="Gene3D" id="3.40.720.10">
    <property type="entry name" value="Alkaline Phosphatase, subunit A"/>
    <property type="match status" value="1"/>
</dbReference>
<evidence type="ECO:0000313" key="2">
    <source>
        <dbReference type="Proteomes" id="UP000198711"/>
    </source>
</evidence>
<proteinExistence type="predicted"/>
<accession>A0A8X8IB45</accession>
<comment type="caution">
    <text evidence="1">The sequence shown here is derived from an EMBL/GenBank/DDBJ whole genome shotgun (WGS) entry which is preliminary data.</text>
</comment>
<dbReference type="EMBL" id="FNNO01000004">
    <property type="protein sequence ID" value="SDW61672.1"/>
    <property type="molecule type" value="Genomic_DNA"/>
</dbReference>
<sequence>MPLVEKLSPNAKELYISCWGCDKVYVFDTEKRNIKAEIPVGDNPNEMVLTAWSHQVYSNTSYSKEKEMLTQAEEGNPIPHKVGEKSPIKYVFYVIKENRTYDQVLGDMKEGNGDQSLVLFGEHVTPNQHALAKEFVLLDNFYVDAHRSTAYVAGGFVKKKNCRSYHVFHFIYVAHH</sequence>
<reference evidence="1 2" key="1">
    <citation type="submission" date="2016-10" db="EMBL/GenBank/DDBJ databases">
        <authorList>
            <person name="Varghese N."/>
            <person name="Submissions S."/>
        </authorList>
    </citation>
    <scope>NUCLEOTIDE SEQUENCE [LARGE SCALE GENOMIC DNA]</scope>
    <source>
        <strain evidence="1 2">DSM 25353</strain>
    </source>
</reference>
<gene>
    <name evidence="1" type="ORF">SAMN05444410_104112</name>
</gene>
<name>A0A8X8IB45_9BACT</name>
<keyword evidence="2" id="KW-1185">Reference proteome</keyword>
<dbReference type="InterPro" id="IPR017850">
    <property type="entry name" value="Alkaline_phosphatase_core_sf"/>
</dbReference>
<dbReference type="Gene3D" id="2.130.10.10">
    <property type="entry name" value="YVTN repeat-like/Quinoprotein amine dehydrogenase"/>
    <property type="match status" value="1"/>
</dbReference>
<dbReference type="Proteomes" id="UP000198711">
    <property type="component" value="Unassembled WGS sequence"/>
</dbReference>
<organism evidence="1 2">
    <name type="scientific">Hydrobacter penzbergensis</name>
    <dbReference type="NCBI Taxonomy" id="1235997"/>
    <lineage>
        <taxon>Bacteria</taxon>
        <taxon>Pseudomonadati</taxon>
        <taxon>Bacteroidota</taxon>
        <taxon>Chitinophagia</taxon>
        <taxon>Chitinophagales</taxon>
        <taxon>Chitinophagaceae</taxon>
        <taxon>Hydrobacter</taxon>
    </lineage>
</organism>
<dbReference type="InterPro" id="IPR011045">
    <property type="entry name" value="N2O_reductase_N"/>
</dbReference>
<dbReference type="SUPFAM" id="SSF50974">
    <property type="entry name" value="Nitrous oxide reductase, N-terminal domain"/>
    <property type="match status" value="1"/>
</dbReference>
<dbReference type="AlphaFoldDB" id="A0A8X8IB45"/>